<evidence type="ECO:0000256" key="1">
    <source>
        <dbReference type="ARBA" id="ARBA00022490"/>
    </source>
</evidence>
<evidence type="ECO:0000256" key="4">
    <source>
        <dbReference type="ARBA" id="ARBA00023054"/>
    </source>
</evidence>
<organism evidence="7 8">
    <name type="scientific">Ligilactobacillus equi DPC 6820</name>
    <dbReference type="NCBI Taxonomy" id="1392007"/>
    <lineage>
        <taxon>Bacteria</taxon>
        <taxon>Bacillati</taxon>
        <taxon>Bacillota</taxon>
        <taxon>Bacilli</taxon>
        <taxon>Lactobacillales</taxon>
        <taxon>Lactobacillaceae</taxon>
        <taxon>Ligilactobacillus</taxon>
    </lineage>
</organism>
<keyword evidence="2 6" id="KW-0132">Cell division</keyword>
<gene>
    <name evidence="6" type="primary">gpsB</name>
    <name evidence="7" type="ORF">LEQ_1811</name>
</gene>
<keyword evidence="3 6" id="KW-0133">Cell shape</keyword>
<dbReference type="InterPro" id="IPR011229">
    <property type="entry name" value="Cell_cycle_GpsB"/>
</dbReference>
<keyword evidence="1 6" id="KW-0963">Cytoplasm</keyword>
<dbReference type="AlphaFoldDB" id="V7I013"/>
<dbReference type="Pfam" id="PF05103">
    <property type="entry name" value="DivIVA"/>
    <property type="match status" value="1"/>
</dbReference>
<comment type="subunit">
    <text evidence="6">Forms polymers through the coiled coil domains. Interacts with PBP1, MreC and EzrA.</text>
</comment>
<reference evidence="7 8" key="1">
    <citation type="journal article" date="2014" name="Genome Announc.">
        <title>The Genome of the Predominant Equine Lactobacillus Species, Lactobacillus equi, Is Reflective of Its Lifestyle Adaptations to an Herbivorous Host.</title>
        <authorList>
            <person name="O'Donnell M.M."/>
            <person name="Harris H.M."/>
            <person name="O'Toole P.W."/>
            <person name="Ross R.P."/>
        </authorList>
    </citation>
    <scope>NUCLEOTIDE SEQUENCE [LARGE SCALE GENOMIC DNA]</scope>
    <source>
        <strain evidence="7 8">DPC 6820</strain>
    </source>
</reference>
<dbReference type="NCBIfam" id="TIGR03544">
    <property type="entry name" value="DivI1A_domain"/>
    <property type="match status" value="1"/>
</dbReference>
<dbReference type="PATRIC" id="fig|1392007.3.peg.566"/>
<evidence type="ECO:0000256" key="3">
    <source>
        <dbReference type="ARBA" id="ARBA00022960"/>
    </source>
</evidence>
<keyword evidence="8" id="KW-1185">Reference proteome</keyword>
<proteinExistence type="inferred from homology"/>
<sequence length="118" mass="13685">MRCIPVENVNLTPKDIINKNFRNKVRGYDPADVDEFLDIIIQDYEYYTKEFQRLQSENERLVAKVDELTKQLEVGGTNQISRSASASTNMDILKRLSNLERHVFGGTQLNDESQSNRF</sequence>
<dbReference type="NCBIfam" id="NF010725">
    <property type="entry name" value="PRK14127.1"/>
    <property type="match status" value="1"/>
</dbReference>
<dbReference type="PIRSF" id="PIRSF029938">
    <property type="entry name" value="UCP029938"/>
    <property type="match status" value="1"/>
</dbReference>
<dbReference type="Gene3D" id="6.10.250.660">
    <property type="match status" value="1"/>
</dbReference>
<dbReference type="GO" id="GO:0008360">
    <property type="term" value="P:regulation of cell shape"/>
    <property type="evidence" value="ECO:0007669"/>
    <property type="project" value="UniProtKB-UniRule"/>
</dbReference>
<protein>
    <recommendedName>
        <fullName evidence="6">Cell cycle protein GpsB</fullName>
    </recommendedName>
    <alternativeName>
        <fullName evidence="6">Guiding PBP1-shuttling protein</fullName>
    </alternativeName>
</protein>
<dbReference type="PANTHER" id="PTHR35794:SF1">
    <property type="entry name" value="CELL CYCLE PROTEIN GPSB"/>
    <property type="match status" value="1"/>
</dbReference>
<dbReference type="HAMAP" id="MF_02011">
    <property type="entry name" value="GpsB"/>
    <property type="match status" value="1"/>
</dbReference>
<dbReference type="Proteomes" id="UP000018559">
    <property type="component" value="Unassembled WGS sequence"/>
</dbReference>
<evidence type="ECO:0000256" key="2">
    <source>
        <dbReference type="ARBA" id="ARBA00022618"/>
    </source>
</evidence>
<evidence type="ECO:0000256" key="6">
    <source>
        <dbReference type="HAMAP-Rule" id="MF_02011"/>
    </source>
</evidence>
<dbReference type="EMBL" id="AWWH01000055">
    <property type="protein sequence ID" value="ETA74621.1"/>
    <property type="molecule type" value="Genomic_DNA"/>
</dbReference>
<dbReference type="PANTHER" id="PTHR35794">
    <property type="entry name" value="CELL DIVISION PROTEIN DIVIVA"/>
    <property type="match status" value="1"/>
</dbReference>
<comment type="function">
    <text evidence="6">Divisome component that associates with the complex late in its assembly, after the Z-ring is formed, and is dependent on DivIC and PBP2B for its recruitment to the divisome. Together with EzrA, is a key component of the system that regulates PBP1 localization during cell cycle progression. Its main role could be the removal of PBP1 from the cell pole after pole maturation is completed. Also contributes to the recruitment of PBP1 to the division complex. Not essential for septum formation.</text>
</comment>
<comment type="similarity">
    <text evidence="6">Belongs to the GpsB family.</text>
</comment>
<evidence type="ECO:0000313" key="8">
    <source>
        <dbReference type="Proteomes" id="UP000018559"/>
    </source>
</evidence>
<accession>V7I013</accession>
<dbReference type="InterPro" id="IPR007793">
    <property type="entry name" value="DivIVA_fam"/>
</dbReference>
<dbReference type="GO" id="GO:0051301">
    <property type="term" value="P:cell division"/>
    <property type="evidence" value="ECO:0007669"/>
    <property type="project" value="UniProtKB-UniRule"/>
</dbReference>
<keyword evidence="4 6" id="KW-0175">Coiled coil</keyword>
<name>V7I013_9LACO</name>
<dbReference type="GO" id="GO:0005737">
    <property type="term" value="C:cytoplasm"/>
    <property type="evidence" value="ECO:0007669"/>
    <property type="project" value="UniProtKB-SubCell"/>
</dbReference>
<comment type="subcellular location">
    <subcellularLocation>
        <location evidence="6">Cytoplasm</location>
    </subcellularLocation>
    <text evidence="6">Shuttles between the lateral wall and the division site in a cell cycle-dependent manner.</text>
</comment>
<dbReference type="InterPro" id="IPR019933">
    <property type="entry name" value="DivIVA_domain"/>
</dbReference>
<keyword evidence="5 6" id="KW-0131">Cell cycle</keyword>
<evidence type="ECO:0000313" key="7">
    <source>
        <dbReference type="EMBL" id="ETA74621.1"/>
    </source>
</evidence>
<comment type="caution">
    <text evidence="7">The sequence shown here is derived from an EMBL/GenBank/DDBJ whole genome shotgun (WGS) entry which is preliminary data.</text>
</comment>
<evidence type="ECO:0000256" key="5">
    <source>
        <dbReference type="ARBA" id="ARBA00023306"/>
    </source>
</evidence>
<feature type="coiled-coil region" evidence="6">
    <location>
        <begin position="44"/>
        <end position="71"/>
    </location>
</feature>